<keyword evidence="13" id="KW-1185">Reference proteome</keyword>
<dbReference type="SUPFAM" id="SSF63418">
    <property type="entry name" value="MurE/MurF N-terminal domain"/>
    <property type="match status" value="1"/>
</dbReference>
<dbReference type="InterPro" id="IPR005761">
    <property type="entry name" value="UDP-N-AcMur-Glu-dNH2Pim_ligase"/>
</dbReference>
<dbReference type="RefSeq" id="WP_141318708.1">
    <property type="nucleotide sequence ID" value="NZ_BJOC01000017.1"/>
</dbReference>
<organism evidence="12 13">
    <name type="scientific">Halomonas halmophila</name>
    <dbReference type="NCBI Taxonomy" id="252"/>
    <lineage>
        <taxon>Bacteria</taxon>
        <taxon>Pseudomonadati</taxon>
        <taxon>Pseudomonadota</taxon>
        <taxon>Gammaproteobacteria</taxon>
        <taxon>Oceanospirillales</taxon>
        <taxon>Halomonadaceae</taxon>
        <taxon>Halomonas</taxon>
    </lineage>
</organism>
<comment type="similarity">
    <text evidence="1 7">Belongs to the MurCDEF family. MurE subfamily.</text>
</comment>
<dbReference type="SUPFAM" id="SSF53623">
    <property type="entry name" value="MurD-like peptide ligases, catalytic domain"/>
    <property type="match status" value="1"/>
</dbReference>
<comment type="pathway">
    <text evidence="7 8">Cell wall biogenesis; peptidoglycan biosynthesis.</text>
</comment>
<dbReference type="GO" id="GO:0071555">
    <property type="term" value="P:cell wall organization"/>
    <property type="evidence" value="ECO:0007669"/>
    <property type="project" value="UniProtKB-KW"/>
</dbReference>
<feature type="modified residue" description="N6-carboxylysine" evidence="7">
    <location>
        <position position="228"/>
    </location>
</feature>
<feature type="domain" description="Mur ligase C-terminal" evidence="10">
    <location>
        <begin position="340"/>
        <end position="470"/>
    </location>
</feature>
<dbReference type="GO" id="GO:0005524">
    <property type="term" value="F:ATP binding"/>
    <property type="evidence" value="ECO:0007669"/>
    <property type="project" value="UniProtKB-UniRule"/>
</dbReference>
<dbReference type="Gene3D" id="3.90.190.20">
    <property type="entry name" value="Mur ligase, C-terminal domain"/>
    <property type="match status" value="1"/>
</dbReference>
<dbReference type="Gene3D" id="3.40.1190.10">
    <property type="entry name" value="Mur-like, catalytic domain"/>
    <property type="match status" value="1"/>
</dbReference>
<comment type="PTM">
    <text evidence="7">Carboxylation is probably crucial for Mg(2+) binding and, consequently, for the gamma-phosphate positioning of ATP.</text>
</comment>
<evidence type="ECO:0000256" key="7">
    <source>
        <dbReference type="HAMAP-Rule" id="MF_00208"/>
    </source>
</evidence>
<dbReference type="EC" id="6.3.2.13" evidence="7"/>
<evidence type="ECO:0000256" key="3">
    <source>
        <dbReference type="ARBA" id="ARBA00022960"/>
    </source>
</evidence>
<dbReference type="GO" id="GO:0009252">
    <property type="term" value="P:peptidoglycan biosynthetic process"/>
    <property type="evidence" value="ECO:0007669"/>
    <property type="project" value="UniProtKB-UniRule"/>
</dbReference>
<dbReference type="InterPro" id="IPR036615">
    <property type="entry name" value="Mur_ligase_C_dom_sf"/>
</dbReference>
<dbReference type="UniPathway" id="UPA00219"/>
<dbReference type="GO" id="GO:0008360">
    <property type="term" value="P:regulation of cell shape"/>
    <property type="evidence" value="ECO:0007669"/>
    <property type="project" value="UniProtKB-KW"/>
</dbReference>
<feature type="binding site" evidence="7">
    <location>
        <begin position="161"/>
        <end position="162"/>
    </location>
    <ligand>
        <name>UDP-N-acetyl-alpha-D-muramoyl-L-alanyl-D-glutamate</name>
        <dbReference type="ChEBI" id="CHEBI:83900"/>
    </ligand>
</feature>
<dbReference type="Pfam" id="PF02875">
    <property type="entry name" value="Mur_ligase_C"/>
    <property type="match status" value="1"/>
</dbReference>
<keyword evidence="7" id="KW-0460">Magnesium</keyword>
<dbReference type="Proteomes" id="UP000319812">
    <property type="component" value="Unassembled WGS sequence"/>
</dbReference>
<dbReference type="NCBIfam" id="NF001124">
    <property type="entry name" value="PRK00139.1-2"/>
    <property type="match status" value="1"/>
</dbReference>
<evidence type="ECO:0000313" key="13">
    <source>
        <dbReference type="Proteomes" id="UP000319812"/>
    </source>
</evidence>
<dbReference type="PANTHER" id="PTHR23135:SF4">
    <property type="entry name" value="UDP-N-ACETYLMURAMOYL-L-ALANYL-D-GLUTAMATE--2,6-DIAMINOPIMELATE LIGASE MURE HOMOLOG, CHLOROPLASTIC"/>
    <property type="match status" value="1"/>
</dbReference>
<keyword evidence="6 7" id="KW-0961">Cell wall biogenesis/degradation</keyword>
<feature type="binding site" evidence="7">
    <location>
        <position position="188"/>
    </location>
    <ligand>
        <name>UDP-N-acetyl-alpha-D-muramoyl-L-alanyl-D-glutamate</name>
        <dbReference type="ChEBI" id="CHEBI:83900"/>
    </ligand>
</feature>
<accession>A0A4Y4F4X9</accession>
<evidence type="ECO:0000256" key="8">
    <source>
        <dbReference type="RuleBase" id="RU004135"/>
    </source>
</evidence>
<dbReference type="InterPro" id="IPR000713">
    <property type="entry name" value="Mur_ligase_N"/>
</dbReference>
<comment type="caution">
    <text evidence="12">The sequence shown here is derived from an EMBL/GenBank/DDBJ whole genome shotgun (WGS) entry which is preliminary data.</text>
</comment>
<keyword evidence="7" id="KW-0067">ATP-binding</keyword>
<dbReference type="GO" id="GO:0000287">
    <property type="term" value="F:magnesium ion binding"/>
    <property type="evidence" value="ECO:0007669"/>
    <property type="project" value="UniProtKB-UniRule"/>
</dbReference>
<dbReference type="HAMAP" id="MF_00208">
    <property type="entry name" value="MurE"/>
    <property type="match status" value="1"/>
</dbReference>
<evidence type="ECO:0000256" key="5">
    <source>
        <dbReference type="ARBA" id="ARBA00023306"/>
    </source>
</evidence>
<name>A0A4Y4F4X9_9GAMM</name>
<comment type="function">
    <text evidence="7">Catalyzes the addition of meso-diaminopimelic acid to the nucleotide precursor UDP-N-acetylmuramoyl-L-alanyl-D-glutamate (UMAG) in the biosynthesis of bacterial cell-wall peptidoglycan.</text>
</comment>
<keyword evidence="7 12" id="KW-0436">Ligase</keyword>
<keyword evidence="7" id="KW-0963">Cytoplasm</keyword>
<keyword evidence="3 7" id="KW-0133">Cell shape</keyword>
<keyword evidence="2 7" id="KW-0132">Cell division</keyword>
<dbReference type="NCBIfam" id="TIGR01085">
    <property type="entry name" value="murE"/>
    <property type="match status" value="1"/>
</dbReference>
<keyword evidence="5 7" id="KW-0131">Cell cycle</keyword>
<dbReference type="GO" id="GO:0008765">
    <property type="term" value="F:UDP-N-acetylmuramoylalanyl-D-glutamate-2,6-diaminopimelate ligase activity"/>
    <property type="evidence" value="ECO:0007669"/>
    <property type="project" value="UniProtKB-UniRule"/>
</dbReference>
<dbReference type="SUPFAM" id="SSF53244">
    <property type="entry name" value="MurD-like peptide ligases, peptide-binding domain"/>
    <property type="match status" value="1"/>
</dbReference>
<dbReference type="InterPro" id="IPR035911">
    <property type="entry name" value="MurE/MurF_N"/>
</dbReference>
<gene>
    <name evidence="7 12" type="primary">murE</name>
    <name evidence="12" type="ORF">HHA01_11680</name>
</gene>
<evidence type="ECO:0000256" key="6">
    <source>
        <dbReference type="ARBA" id="ARBA00023316"/>
    </source>
</evidence>
<feature type="domain" description="Mur ligase N-terminal catalytic" evidence="9">
    <location>
        <begin position="35"/>
        <end position="76"/>
    </location>
</feature>
<comment type="cofactor">
    <cofactor evidence="7">
        <name>Mg(2+)</name>
        <dbReference type="ChEBI" id="CHEBI:18420"/>
    </cofactor>
</comment>
<dbReference type="InterPro" id="IPR004101">
    <property type="entry name" value="Mur_ligase_C"/>
</dbReference>
<evidence type="ECO:0000256" key="1">
    <source>
        <dbReference type="ARBA" id="ARBA00005898"/>
    </source>
</evidence>
<dbReference type="Pfam" id="PF01225">
    <property type="entry name" value="Mur_ligase"/>
    <property type="match status" value="1"/>
</dbReference>
<evidence type="ECO:0000259" key="9">
    <source>
        <dbReference type="Pfam" id="PF01225"/>
    </source>
</evidence>
<feature type="binding site" evidence="7">
    <location>
        <position position="38"/>
    </location>
    <ligand>
        <name>UDP-N-acetyl-alpha-D-muramoyl-L-alanyl-D-glutamate</name>
        <dbReference type="ChEBI" id="CHEBI:83900"/>
    </ligand>
</feature>
<keyword evidence="7" id="KW-0547">Nucleotide-binding</keyword>
<comment type="caution">
    <text evidence="7">Lacks conserved residue(s) required for the propagation of feature annotation.</text>
</comment>
<feature type="short sequence motif" description="Meso-diaminopimelate recognition motif" evidence="7">
    <location>
        <begin position="415"/>
        <end position="418"/>
    </location>
</feature>
<feature type="binding site" evidence="7">
    <location>
        <position position="194"/>
    </location>
    <ligand>
        <name>UDP-N-acetyl-alpha-D-muramoyl-L-alanyl-D-glutamate</name>
        <dbReference type="ChEBI" id="CHEBI:83900"/>
    </ligand>
</feature>
<sequence>MRVNAARLTAVLSRYWPERAEALQVFASSDDTRLCLDSRELGEGDVFLALPGVSVDGRDFIDQALSSGARVVLSHFEPGDSGETSARVLGLEGLAERLGDIGRELFEVPEDLELIGVTGTNGKSSVTHYIAALSQVLGREAGMIGTLGHGRPGALQEGRLTTPGPLAMQAALGELAQDGVRRVAMEASSHALEQQRLAGCRVAAAVFTNLSRDHLDYHGGMGAYAAAKARLFQRPELRLAVVNGDDPLARLMLAGLPEGVRVLAVGDDEAVTLRVVGVEPLPQGQRAVIATPDGERVLEIGLVGSFNLTNVLLAMAVLHGLGEDLEALFAAAGELTPVPGRMQVLSDTRGPSVVIDYAHTPDALENALEALRLHLPDHGRLWCLFGCGGDRDPGKRPLMAAAVERHADVPVITDDNPRNESAAAIREQMLAGLSAEARSRARVHDGRAAAIRRVVAEADAEDVILIAGKGHETYQEIAGVRHAFSDLEEARAALAERHAEGAS</sequence>
<feature type="domain" description="Mur ligase central" evidence="11">
    <location>
        <begin position="117"/>
        <end position="317"/>
    </location>
</feature>
<reference evidence="12 13" key="1">
    <citation type="submission" date="2019-06" db="EMBL/GenBank/DDBJ databases">
        <title>Whole genome shotgun sequence of Halomonas halmophila NBRC 15537.</title>
        <authorList>
            <person name="Hosoyama A."/>
            <person name="Uohara A."/>
            <person name="Ohji S."/>
            <person name="Ichikawa N."/>
        </authorList>
    </citation>
    <scope>NUCLEOTIDE SEQUENCE [LARGE SCALE GENOMIC DNA]</scope>
    <source>
        <strain evidence="12 13">NBRC 15537</strain>
    </source>
</reference>
<feature type="binding site" evidence="7">
    <location>
        <begin position="119"/>
        <end position="125"/>
    </location>
    <ligand>
        <name>ATP</name>
        <dbReference type="ChEBI" id="CHEBI:30616"/>
    </ligand>
</feature>
<dbReference type="GO" id="GO:0051301">
    <property type="term" value="P:cell division"/>
    <property type="evidence" value="ECO:0007669"/>
    <property type="project" value="UniProtKB-KW"/>
</dbReference>
<dbReference type="NCBIfam" id="NF001126">
    <property type="entry name" value="PRK00139.1-4"/>
    <property type="match status" value="1"/>
</dbReference>
<proteinExistence type="inferred from homology"/>
<dbReference type="Gene3D" id="3.40.1390.10">
    <property type="entry name" value="MurE/MurF, N-terminal domain"/>
    <property type="match status" value="1"/>
</dbReference>
<dbReference type="OrthoDB" id="9800958at2"/>
<evidence type="ECO:0000256" key="4">
    <source>
        <dbReference type="ARBA" id="ARBA00022984"/>
    </source>
</evidence>
<evidence type="ECO:0000313" key="12">
    <source>
        <dbReference type="EMBL" id="GED22191.1"/>
    </source>
</evidence>
<feature type="binding site" evidence="7">
    <location>
        <position position="196"/>
    </location>
    <ligand>
        <name>UDP-N-acetyl-alpha-D-muramoyl-L-alanyl-D-glutamate</name>
        <dbReference type="ChEBI" id="CHEBI:83900"/>
    </ligand>
</feature>
<feature type="binding site" evidence="7">
    <location>
        <position position="391"/>
    </location>
    <ligand>
        <name>meso-2,6-diaminopimelate</name>
        <dbReference type="ChEBI" id="CHEBI:57791"/>
    </ligand>
</feature>
<comment type="catalytic activity">
    <reaction evidence="7">
        <text>UDP-N-acetyl-alpha-D-muramoyl-L-alanyl-D-glutamate + meso-2,6-diaminopimelate + ATP = UDP-N-acetyl-alpha-D-muramoyl-L-alanyl-gamma-D-glutamyl-meso-2,6-diaminopimelate + ADP + phosphate + H(+)</text>
        <dbReference type="Rhea" id="RHEA:23676"/>
        <dbReference type="ChEBI" id="CHEBI:15378"/>
        <dbReference type="ChEBI" id="CHEBI:30616"/>
        <dbReference type="ChEBI" id="CHEBI:43474"/>
        <dbReference type="ChEBI" id="CHEBI:57791"/>
        <dbReference type="ChEBI" id="CHEBI:83900"/>
        <dbReference type="ChEBI" id="CHEBI:83905"/>
        <dbReference type="ChEBI" id="CHEBI:456216"/>
        <dbReference type="EC" id="6.3.2.13"/>
    </reaction>
</comment>
<dbReference type="InterPro" id="IPR036565">
    <property type="entry name" value="Mur-like_cat_sf"/>
</dbReference>
<dbReference type="PANTHER" id="PTHR23135">
    <property type="entry name" value="MUR LIGASE FAMILY MEMBER"/>
    <property type="match status" value="1"/>
</dbReference>
<keyword evidence="4 7" id="KW-0573">Peptidoglycan synthesis</keyword>
<dbReference type="AlphaFoldDB" id="A0A4Y4F4X9"/>
<dbReference type="GO" id="GO:0005737">
    <property type="term" value="C:cytoplasm"/>
    <property type="evidence" value="ECO:0007669"/>
    <property type="project" value="UniProtKB-SubCell"/>
</dbReference>
<evidence type="ECO:0000259" key="11">
    <source>
        <dbReference type="Pfam" id="PF08245"/>
    </source>
</evidence>
<protein>
    <recommendedName>
        <fullName evidence="7">UDP-N-acetylmuramoyl-L-alanyl-D-glutamate--2,6-diaminopimelate ligase</fullName>
        <ecNumber evidence="7">6.3.2.13</ecNumber>
    </recommendedName>
    <alternativeName>
        <fullName evidence="7">Meso-A2pm-adding enzyme</fullName>
    </alternativeName>
    <alternativeName>
        <fullName evidence="7">Meso-diaminopimelate-adding enzyme</fullName>
    </alternativeName>
    <alternativeName>
        <fullName evidence="7">UDP-MurNAc-L-Ala-D-Glu:meso-diaminopimelate ligase</fullName>
    </alternativeName>
    <alternativeName>
        <fullName evidence="7">UDP-MurNAc-tripeptide synthetase</fullName>
    </alternativeName>
    <alternativeName>
        <fullName evidence="7">UDP-N-acetylmuramyl-tripeptide synthetase</fullName>
    </alternativeName>
</protein>
<comment type="subcellular location">
    <subcellularLocation>
        <location evidence="7 8">Cytoplasm</location>
    </subcellularLocation>
</comment>
<feature type="binding site" evidence="7">
    <location>
        <position position="472"/>
    </location>
    <ligand>
        <name>meso-2,6-diaminopimelate</name>
        <dbReference type="ChEBI" id="CHEBI:57791"/>
    </ligand>
</feature>
<dbReference type="EMBL" id="BJOC01000017">
    <property type="protein sequence ID" value="GED22191.1"/>
    <property type="molecule type" value="Genomic_DNA"/>
</dbReference>
<dbReference type="InterPro" id="IPR013221">
    <property type="entry name" value="Mur_ligase_cen"/>
</dbReference>
<evidence type="ECO:0000256" key="2">
    <source>
        <dbReference type="ARBA" id="ARBA00022618"/>
    </source>
</evidence>
<evidence type="ECO:0000259" key="10">
    <source>
        <dbReference type="Pfam" id="PF02875"/>
    </source>
</evidence>
<feature type="binding site" evidence="7">
    <location>
        <position position="468"/>
    </location>
    <ligand>
        <name>meso-2,6-diaminopimelate</name>
        <dbReference type="ChEBI" id="CHEBI:57791"/>
    </ligand>
</feature>
<dbReference type="Pfam" id="PF08245">
    <property type="entry name" value="Mur_ligase_M"/>
    <property type="match status" value="1"/>
</dbReference>
<feature type="binding site" evidence="7">
    <location>
        <begin position="415"/>
        <end position="418"/>
    </location>
    <ligand>
        <name>meso-2,6-diaminopimelate</name>
        <dbReference type="ChEBI" id="CHEBI:57791"/>
    </ligand>
</feature>
<feature type="binding site" evidence="7">
    <location>
        <position position="36"/>
    </location>
    <ligand>
        <name>UDP-N-acetyl-alpha-D-muramoyl-L-alanyl-D-glutamate</name>
        <dbReference type="ChEBI" id="CHEBI:83900"/>
    </ligand>
</feature>